<dbReference type="SUPFAM" id="SSF51905">
    <property type="entry name" value="FAD/NAD(P)-binding domain"/>
    <property type="match status" value="2"/>
</dbReference>
<organism evidence="6 7">
    <name type="scientific">Herbiconiux ginsengi</name>
    <dbReference type="NCBI Taxonomy" id="381665"/>
    <lineage>
        <taxon>Bacteria</taxon>
        <taxon>Bacillati</taxon>
        <taxon>Actinomycetota</taxon>
        <taxon>Actinomycetes</taxon>
        <taxon>Micrococcales</taxon>
        <taxon>Microbacteriaceae</taxon>
        <taxon>Herbiconiux</taxon>
    </lineage>
</organism>
<dbReference type="SUPFAM" id="SSF55424">
    <property type="entry name" value="FAD/NAD-linked reductases, dimerisation (C-terminal) domain"/>
    <property type="match status" value="1"/>
</dbReference>
<evidence type="ECO:0000256" key="2">
    <source>
        <dbReference type="ARBA" id="ARBA00022630"/>
    </source>
</evidence>
<name>A0A1H3TD22_9MICO</name>
<keyword evidence="7" id="KW-1185">Reference proteome</keyword>
<dbReference type="PRINTS" id="PR00368">
    <property type="entry name" value="FADPNR"/>
</dbReference>
<keyword evidence="2" id="KW-0285">Flavoprotein</keyword>
<dbReference type="GO" id="GO:0005737">
    <property type="term" value="C:cytoplasm"/>
    <property type="evidence" value="ECO:0007669"/>
    <property type="project" value="TreeGrafter"/>
</dbReference>
<comment type="cofactor">
    <cofactor evidence="1">
        <name>FAD</name>
        <dbReference type="ChEBI" id="CHEBI:57692"/>
    </cofactor>
</comment>
<sequence>MGSVMPAADHVVIVGASGAGVGTALDLRAHGHAGRITLIGAESHLPYDRPPLSKGVLSGTQEFEDIALTSHEELAEKGIVCRLGVAATALDLAQKTVHLSDGEDIDYGTLVIATGASPRRLPQFDGYGNAFVLRTLSDAAELRRRLTPGSRLGIVGGGLIGLEVAASAVNLGVTVTVIEPTEQPLANRITPELSAWLLEQHRSNEVNLVLGASCTEIVADGREITELVVSDGSRVPVDVVLISIGASPNVEWLEGSGVEITNGVVVDEYQQACEDVFAVGDVANGFHPGYRRHMRFETRANATEGAAHLALTLSGTRSAYVPVPFFWTDQFGFKLQSFGMIGPGDEYDLAWGELDSRKWGLVGRHNGEITGFLTSGFGPQLAQHRRELADAIERTVVSGEA</sequence>
<keyword evidence="3" id="KW-0274">FAD</keyword>
<dbReference type="PANTHER" id="PTHR43557">
    <property type="entry name" value="APOPTOSIS-INDUCING FACTOR 1"/>
    <property type="match status" value="1"/>
</dbReference>
<dbReference type="Pfam" id="PF07992">
    <property type="entry name" value="Pyr_redox_2"/>
    <property type="match status" value="1"/>
</dbReference>
<evidence type="ECO:0000256" key="1">
    <source>
        <dbReference type="ARBA" id="ARBA00001974"/>
    </source>
</evidence>
<dbReference type="AlphaFoldDB" id="A0A1H3TD22"/>
<evidence type="ECO:0000313" key="6">
    <source>
        <dbReference type="EMBL" id="SDZ48142.1"/>
    </source>
</evidence>
<dbReference type="Gene3D" id="3.30.390.30">
    <property type="match status" value="1"/>
</dbReference>
<gene>
    <name evidence="6" type="ORF">SAMN05216554_4093</name>
</gene>
<dbReference type="InterPro" id="IPR016156">
    <property type="entry name" value="FAD/NAD-linked_Rdtase_dimer_sf"/>
</dbReference>
<reference evidence="6 7" key="1">
    <citation type="submission" date="2016-10" db="EMBL/GenBank/DDBJ databases">
        <authorList>
            <person name="de Groot N.N."/>
        </authorList>
    </citation>
    <scope>NUCLEOTIDE SEQUENCE [LARGE SCALE GENOMIC DNA]</scope>
    <source>
        <strain evidence="6 7">CGMCC 4.3491</strain>
    </source>
</reference>
<dbReference type="EMBL" id="FNPZ01000005">
    <property type="protein sequence ID" value="SDZ48142.1"/>
    <property type="molecule type" value="Genomic_DNA"/>
</dbReference>
<protein>
    <submittedName>
        <fullName evidence="6">NADPH-dependent 2,4-dienoyl-CoA reductase, sulfur reductase</fullName>
    </submittedName>
</protein>
<proteinExistence type="predicted"/>
<dbReference type="InterPro" id="IPR023753">
    <property type="entry name" value="FAD/NAD-binding_dom"/>
</dbReference>
<dbReference type="InterPro" id="IPR036188">
    <property type="entry name" value="FAD/NAD-bd_sf"/>
</dbReference>
<evidence type="ECO:0000256" key="4">
    <source>
        <dbReference type="ARBA" id="ARBA00023002"/>
    </source>
</evidence>
<evidence type="ECO:0000256" key="3">
    <source>
        <dbReference type="ARBA" id="ARBA00022827"/>
    </source>
</evidence>
<evidence type="ECO:0000259" key="5">
    <source>
        <dbReference type="Pfam" id="PF07992"/>
    </source>
</evidence>
<keyword evidence="4" id="KW-0560">Oxidoreductase</keyword>
<dbReference type="STRING" id="381665.SAMN05216554_4093"/>
<feature type="domain" description="FAD/NAD(P)-binding" evidence="5">
    <location>
        <begin position="10"/>
        <end position="302"/>
    </location>
</feature>
<dbReference type="Gene3D" id="3.50.50.60">
    <property type="entry name" value="FAD/NAD(P)-binding domain"/>
    <property type="match status" value="2"/>
</dbReference>
<dbReference type="Proteomes" id="UP000198891">
    <property type="component" value="Unassembled WGS sequence"/>
</dbReference>
<evidence type="ECO:0000313" key="7">
    <source>
        <dbReference type="Proteomes" id="UP000198891"/>
    </source>
</evidence>
<accession>A0A1H3TD22</accession>
<dbReference type="PANTHER" id="PTHR43557:SF2">
    <property type="entry name" value="RIESKE DOMAIN-CONTAINING PROTEIN-RELATED"/>
    <property type="match status" value="1"/>
</dbReference>
<dbReference type="InterPro" id="IPR050446">
    <property type="entry name" value="FAD-oxidoreductase/Apoptosis"/>
</dbReference>
<dbReference type="GO" id="GO:0016651">
    <property type="term" value="F:oxidoreductase activity, acting on NAD(P)H"/>
    <property type="evidence" value="ECO:0007669"/>
    <property type="project" value="TreeGrafter"/>
</dbReference>
<dbReference type="PRINTS" id="PR00411">
    <property type="entry name" value="PNDRDTASEI"/>
</dbReference>